<dbReference type="InterPro" id="IPR002918">
    <property type="entry name" value="Lipase_EstA/Esterase_EstB"/>
</dbReference>
<gene>
    <name evidence="2" type="ORF">CRH09_26950</name>
</gene>
<evidence type="ECO:0000256" key="1">
    <source>
        <dbReference type="SAM" id="SignalP"/>
    </source>
</evidence>
<dbReference type="EMBL" id="CP023778">
    <property type="protein sequence ID" value="ATL72130.1"/>
    <property type="molecule type" value="Genomic_DNA"/>
</dbReference>
<dbReference type="SUPFAM" id="SSF53474">
    <property type="entry name" value="alpha/beta-Hydrolases"/>
    <property type="match status" value="1"/>
</dbReference>
<dbReference type="AlphaFoldDB" id="A0A291RXU4"/>
<dbReference type="GO" id="GO:0016787">
    <property type="term" value="F:hydrolase activity"/>
    <property type="evidence" value="ECO:0007669"/>
    <property type="project" value="InterPro"/>
</dbReference>
<dbReference type="Pfam" id="PF01674">
    <property type="entry name" value="Lipase_2"/>
    <property type="match status" value="1"/>
</dbReference>
<feature type="signal peptide" evidence="1">
    <location>
        <begin position="1"/>
        <end position="25"/>
    </location>
</feature>
<dbReference type="Gene3D" id="3.40.50.1820">
    <property type="entry name" value="alpha/beta hydrolase"/>
    <property type="match status" value="1"/>
</dbReference>
<sequence length="303" mass="31667">MRLGFPTVTAIAVALSGLGAGTATADAPLPYHIDWSLAAAAASAPATIDQNVIPPGANDWNCKPTALHPDPVILLSGINVGPGLNFMNLSPLLKNNSYCVFTLTYGVGGPLRRPGFTDVRDVAATELAPFVDKVLAATGAAKVDFLGHSEGTIMPRWYLNKLGGDRKVARSVNLTPMWQGTTIFGVATPANAEALKPLIPNADTFVSGSEYLNEVNSGEPFPRNVEFTSIVTIYDEEAVPYTTGIAPAGPNISNIILQNTCPTDLVEHNLIAVDPVTAQFVLNALDPAHAVPVDCTGVPGNSG</sequence>
<keyword evidence="1" id="KW-0732">Signal</keyword>
<organism evidence="2 3">
    <name type="scientific">Nocardia terpenica</name>
    <dbReference type="NCBI Taxonomy" id="455432"/>
    <lineage>
        <taxon>Bacteria</taxon>
        <taxon>Bacillati</taxon>
        <taxon>Actinomycetota</taxon>
        <taxon>Actinomycetes</taxon>
        <taxon>Mycobacteriales</taxon>
        <taxon>Nocardiaceae</taxon>
        <taxon>Nocardia</taxon>
    </lineage>
</organism>
<reference evidence="2 3" key="1">
    <citation type="submission" date="2017-10" db="EMBL/GenBank/DDBJ databases">
        <title>Comparative genomics between pathogenic Norcardia.</title>
        <authorList>
            <person name="Zeng L."/>
        </authorList>
    </citation>
    <scope>NUCLEOTIDE SEQUENCE [LARGE SCALE GENOMIC DNA]</scope>
    <source>
        <strain evidence="2 3">NC_YFY_NT001</strain>
    </source>
</reference>
<name>A0A291RXU4_9NOCA</name>
<feature type="chain" id="PRO_5012448789" evidence="1">
    <location>
        <begin position="26"/>
        <end position="303"/>
    </location>
</feature>
<protein>
    <submittedName>
        <fullName evidence="2">Lipase</fullName>
    </submittedName>
</protein>
<dbReference type="KEGG" id="ntp:CRH09_26950"/>
<dbReference type="InterPro" id="IPR029058">
    <property type="entry name" value="AB_hydrolase_fold"/>
</dbReference>
<dbReference type="Proteomes" id="UP000221961">
    <property type="component" value="Chromosome"/>
</dbReference>
<accession>A0A291RXU4</accession>
<evidence type="ECO:0000313" key="2">
    <source>
        <dbReference type="EMBL" id="ATL72130.1"/>
    </source>
</evidence>
<evidence type="ECO:0000313" key="3">
    <source>
        <dbReference type="Proteomes" id="UP000221961"/>
    </source>
</evidence>
<proteinExistence type="predicted"/>
<dbReference type="GO" id="GO:0016042">
    <property type="term" value="P:lipid catabolic process"/>
    <property type="evidence" value="ECO:0007669"/>
    <property type="project" value="InterPro"/>
</dbReference>